<keyword evidence="6 8" id="KW-1133">Transmembrane helix</keyword>
<keyword evidence="7 8" id="KW-0472">Membrane</keyword>
<dbReference type="InterPro" id="IPR018076">
    <property type="entry name" value="T2SS_GspF_dom"/>
</dbReference>
<organism evidence="10 11">
    <name type="scientific">Candidatus Kaiserbacteria bacterium RIFCSPLOWO2_12_FULL_45_26</name>
    <dbReference type="NCBI Taxonomy" id="1798525"/>
    <lineage>
        <taxon>Bacteria</taxon>
        <taxon>Candidatus Kaiseribacteriota</taxon>
    </lineage>
</organism>
<keyword evidence="5 8" id="KW-0812">Transmembrane</keyword>
<comment type="similarity">
    <text evidence="2">Belongs to the GSP F family.</text>
</comment>
<dbReference type="InterPro" id="IPR042094">
    <property type="entry name" value="T2SS_GspF_sf"/>
</dbReference>
<dbReference type="PRINTS" id="PR00812">
    <property type="entry name" value="BCTERIALGSPF"/>
</dbReference>
<accession>A0A1F6FG28</accession>
<dbReference type="PANTHER" id="PTHR30012:SF0">
    <property type="entry name" value="TYPE II SECRETION SYSTEM PROTEIN F-RELATED"/>
    <property type="match status" value="1"/>
</dbReference>
<proteinExistence type="inferred from homology"/>
<dbReference type="InterPro" id="IPR003004">
    <property type="entry name" value="GspF/PilC"/>
</dbReference>
<evidence type="ECO:0000313" key="11">
    <source>
        <dbReference type="Proteomes" id="UP000177325"/>
    </source>
</evidence>
<gene>
    <name evidence="10" type="ORF">A3G90_01850</name>
</gene>
<evidence type="ECO:0000256" key="6">
    <source>
        <dbReference type="ARBA" id="ARBA00022989"/>
    </source>
</evidence>
<dbReference type="STRING" id="1798525.A3G90_01850"/>
<feature type="domain" description="Type II secretion system protein GspF" evidence="9">
    <location>
        <begin position="276"/>
        <end position="397"/>
    </location>
</feature>
<reference evidence="10 11" key="1">
    <citation type="journal article" date="2016" name="Nat. Commun.">
        <title>Thousands of microbial genomes shed light on interconnected biogeochemical processes in an aquifer system.</title>
        <authorList>
            <person name="Anantharaman K."/>
            <person name="Brown C.T."/>
            <person name="Hug L.A."/>
            <person name="Sharon I."/>
            <person name="Castelle C.J."/>
            <person name="Probst A.J."/>
            <person name="Thomas B.C."/>
            <person name="Singh A."/>
            <person name="Wilkins M.J."/>
            <person name="Karaoz U."/>
            <person name="Brodie E.L."/>
            <person name="Williams K.H."/>
            <person name="Hubbard S.S."/>
            <person name="Banfield J.F."/>
        </authorList>
    </citation>
    <scope>NUCLEOTIDE SEQUENCE [LARGE SCALE GENOMIC DNA]</scope>
</reference>
<protein>
    <recommendedName>
        <fullName evidence="9">Type II secretion system protein GspF domain-containing protein</fullName>
    </recommendedName>
</protein>
<evidence type="ECO:0000256" key="1">
    <source>
        <dbReference type="ARBA" id="ARBA00004429"/>
    </source>
</evidence>
<dbReference type="EMBL" id="MFMM01000001">
    <property type="protein sequence ID" value="OGG84805.1"/>
    <property type="molecule type" value="Genomic_DNA"/>
</dbReference>
<evidence type="ECO:0000259" key="9">
    <source>
        <dbReference type="Pfam" id="PF00482"/>
    </source>
</evidence>
<dbReference type="PANTHER" id="PTHR30012">
    <property type="entry name" value="GENERAL SECRETION PATHWAY PROTEIN"/>
    <property type="match status" value="1"/>
</dbReference>
<comment type="caution">
    <text evidence="10">The sequence shown here is derived from an EMBL/GenBank/DDBJ whole genome shotgun (WGS) entry which is preliminary data.</text>
</comment>
<evidence type="ECO:0000256" key="4">
    <source>
        <dbReference type="ARBA" id="ARBA00022519"/>
    </source>
</evidence>
<feature type="domain" description="Type II secretion system protein GspF" evidence="9">
    <location>
        <begin position="73"/>
        <end position="195"/>
    </location>
</feature>
<feature type="transmembrane region" description="Helical" evidence="8">
    <location>
        <begin position="371"/>
        <end position="399"/>
    </location>
</feature>
<feature type="transmembrane region" description="Helical" evidence="8">
    <location>
        <begin position="214"/>
        <end position="241"/>
    </location>
</feature>
<feature type="transmembrane region" description="Helical" evidence="8">
    <location>
        <begin position="171"/>
        <end position="194"/>
    </location>
</feature>
<dbReference type="GO" id="GO:0005886">
    <property type="term" value="C:plasma membrane"/>
    <property type="evidence" value="ECO:0007669"/>
    <property type="project" value="UniProtKB-SubCell"/>
</dbReference>
<evidence type="ECO:0000313" key="10">
    <source>
        <dbReference type="EMBL" id="OGG84805.1"/>
    </source>
</evidence>
<keyword evidence="4" id="KW-0997">Cell inner membrane</keyword>
<comment type="subcellular location">
    <subcellularLocation>
        <location evidence="1">Cell inner membrane</location>
        <topology evidence="1">Multi-pass membrane protein</topology>
    </subcellularLocation>
</comment>
<evidence type="ECO:0000256" key="7">
    <source>
        <dbReference type="ARBA" id="ARBA00023136"/>
    </source>
</evidence>
<dbReference type="Proteomes" id="UP000177325">
    <property type="component" value="Unassembled WGS sequence"/>
</dbReference>
<evidence type="ECO:0000256" key="3">
    <source>
        <dbReference type="ARBA" id="ARBA00022475"/>
    </source>
</evidence>
<name>A0A1F6FG28_9BACT</name>
<evidence type="ECO:0000256" key="2">
    <source>
        <dbReference type="ARBA" id="ARBA00005745"/>
    </source>
</evidence>
<keyword evidence="3" id="KW-1003">Cell membrane</keyword>
<dbReference type="Gene3D" id="1.20.81.30">
    <property type="entry name" value="Type II secretion system (T2SS), domain F"/>
    <property type="match status" value="2"/>
</dbReference>
<dbReference type="Pfam" id="PF00482">
    <property type="entry name" value="T2SSF"/>
    <property type="match status" value="2"/>
</dbReference>
<dbReference type="FunFam" id="1.20.81.30:FF:000001">
    <property type="entry name" value="Type II secretion system protein F"/>
    <property type="match status" value="2"/>
</dbReference>
<dbReference type="AlphaFoldDB" id="A0A1F6FG28"/>
<sequence>MLFNYVAIDNTNVQREGTVEAATIDAAISAVQKRGYTVVSIDPANQKGGLQDILNFEFSFLNTISNKEVVILSRQIATLFQAHVSPLRIFRLLSAEVENPQLRIVMNKIVEDLQGGSSISRALSFHPEVFSSFYVNLVRSGEESGSLEKSFDYLADYLDRSYEIITKARNALVYPAFVVSIFIGVMALMLTMVIPKIAEILVESGQELPIYTRIVIGISDILVNYIGFILIAVAVAGVSFYRFKQTEVGQRAYDEFIISLPYLGDLQRKLLLTRICDNLATMLGSGISMVQALEVTSEVVDNLVYREIIQSALTEVKGGRSFADSISQYPEIPGVLTQMVKVGEETGSLADILNTLANFYRREVNNAVDTLIGLIEPIMIVLLGLGVGTLLASVLMPIYNLTSAF</sequence>
<evidence type="ECO:0000256" key="5">
    <source>
        <dbReference type="ARBA" id="ARBA00022692"/>
    </source>
</evidence>
<evidence type="ECO:0000256" key="8">
    <source>
        <dbReference type="SAM" id="Phobius"/>
    </source>
</evidence>